<evidence type="ECO:0000313" key="4">
    <source>
        <dbReference type="Proteomes" id="UP000708208"/>
    </source>
</evidence>
<gene>
    <name evidence="3" type="ORF">AFUS01_LOCUS15092</name>
</gene>
<dbReference type="EMBL" id="CAJVCH010131610">
    <property type="protein sequence ID" value="CAG7726168.1"/>
    <property type="molecule type" value="Genomic_DNA"/>
</dbReference>
<evidence type="ECO:0000256" key="1">
    <source>
        <dbReference type="SAM" id="SignalP"/>
    </source>
</evidence>
<protein>
    <recommendedName>
        <fullName evidence="2">Beta/gamma crystallin 'Greek key' domain-containing protein</fullName>
    </recommendedName>
</protein>
<evidence type="ECO:0000313" key="3">
    <source>
        <dbReference type="EMBL" id="CAG7726168.1"/>
    </source>
</evidence>
<organism evidence="3 4">
    <name type="scientific">Allacma fusca</name>
    <dbReference type="NCBI Taxonomy" id="39272"/>
    <lineage>
        <taxon>Eukaryota</taxon>
        <taxon>Metazoa</taxon>
        <taxon>Ecdysozoa</taxon>
        <taxon>Arthropoda</taxon>
        <taxon>Hexapoda</taxon>
        <taxon>Collembola</taxon>
        <taxon>Symphypleona</taxon>
        <taxon>Sminthuridae</taxon>
        <taxon>Allacma</taxon>
    </lineage>
</organism>
<comment type="caution">
    <text evidence="3">The sequence shown here is derived from an EMBL/GenBank/DDBJ whole genome shotgun (WGS) entry which is preliminary data.</text>
</comment>
<dbReference type="InterPro" id="IPR001064">
    <property type="entry name" value="Beta/gamma_crystallin"/>
</dbReference>
<feature type="domain" description="Beta/gamma crystallin 'Greek key'" evidence="2">
    <location>
        <begin position="162"/>
        <end position="176"/>
    </location>
</feature>
<feature type="chain" id="PRO_5035231527" description="Beta/gamma crystallin 'Greek key' domain-containing protein" evidence="1">
    <location>
        <begin position="20"/>
        <end position="176"/>
    </location>
</feature>
<proteinExistence type="predicted"/>
<feature type="signal peptide" evidence="1">
    <location>
        <begin position="1"/>
        <end position="19"/>
    </location>
</feature>
<name>A0A8J2NU20_9HEXA</name>
<dbReference type="PROSITE" id="PS50915">
    <property type="entry name" value="CRYSTALLIN_BETA_GAMMA"/>
    <property type="match status" value="1"/>
</dbReference>
<evidence type="ECO:0000259" key="2">
    <source>
        <dbReference type="PROSITE" id="PS50915"/>
    </source>
</evidence>
<dbReference type="AlphaFoldDB" id="A0A8J2NU20"/>
<keyword evidence="4" id="KW-1185">Reference proteome</keyword>
<reference evidence="3" key="1">
    <citation type="submission" date="2021-06" db="EMBL/GenBank/DDBJ databases">
        <authorList>
            <person name="Hodson N. C."/>
            <person name="Mongue J. A."/>
            <person name="Jaron S. K."/>
        </authorList>
    </citation>
    <scope>NUCLEOTIDE SEQUENCE</scope>
</reference>
<accession>A0A8J2NU20</accession>
<dbReference type="Proteomes" id="UP000708208">
    <property type="component" value="Unassembled WGS sequence"/>
</dbReference>
<feature type="non-terminal residue" evidence="3">
    <location>
        <position position="176"/>
    </location>
</feature>
<dbReference type="OrthoDB" id="6381640at2759"/>
<sequence>MVNFFSPLLMIFLIGNSNSILPQPHNAKVVLYNDTNCSGDKLEIIEDYEPWLFNRGSSWNNGARSASVSGTWLFYDFSRYNSRIGNAGVEYIFGPNQFCQNFTNLMRKVSSVRFAGVESDYRNDSLTVYSGKYFQGNEEFIVADLPHINLENQNSFIITGTSGWTLYEKASFQGAS</sequence>
<keyword evidence="1" id="KW-0732">Signal</keyword>